<dbReference type="EMBL" id="CAJZBQ010000020">
    <property type="protein sequence ID" value="CAG9318247.1"/>
    <property type="molecule type" value="Genomic_DNA"/>
</dbReference>
<protein>
    <submittedName>
        <fullName evidence="2">Uncharacterized protein</fullName>
    </submittedName>
</protein>
<feature type="region of interest" description="Disordered" evidence="1">
    <location>
        <begin position="66"/>
        <end position="85"/>
    </location>
</feature>
<proteinExistence type="predicted"/>
<accession>A0AAU9ITS0</accession>
<sequence length="366" mass="42837">MENEFGVPYKDRQYCEEPHYSIRGVFERLHSDSFIRNQQREVSRCSSSSKLKPKISIEDLLRNKYSRKSEKSSAASSCAQTPRMNLEQALANSRFTNRSERKRENLNNKNDKLPSNEKIIPKQAEISLKELAKNIECEEAPYPTNRVLSSFFKQNIPSLKLNLSSHSQPVNENLNTSTVSTTNRTDRNKPMTIEQLREQVRARPKIFEHEEPPDLLDMDMLSRNEFWLRRKQDKIKKERENKEKNAMVECTFNPKIDRLRSNSSYSALPSARRSPSPHLSKMNSYSKQHFYKKNFRFNSNERPRRFSVKSENSISLEVNSQQLINKNFLEKCRPLSPKVQRIGYDAGFNTNSFLNRAQPMASYKLI</sequence>
<name>A0AAU9ITS0_9CILI</name>
<feature type="compositionally biased region" description="Basic and acidic residues" evidence="1">
    <location>
        <begin position="97"/>
        <end position="115"/>
    </location>
</feature>
<feature type="region of interest" description="Disordered" evidence="1">
    <location>
        <begin position="91"/>
        <end position="115"/>
    </location>
</feature>
<feature type="compositionally biased region" description="Low complexity" evidence="1">
    <location>
        <begin position="265"/>
        <end position="280"/>
    </location>
</feature>
<feature type="region of interest" description="Disordered" evidence="1">
    <location>
        <begin position="167"/>
        <end position="186"/>
    </location>
</feature>
<dbReference type="AlphaFoldDB" id="A0AAU9ITS0"/>
<dbReference type="Proteomes" id="UP001162131">
    <property type="component" value="Unassembled WGS sequence"/>
</dbReference>
<gene>
    <name evidence="2" type="ORF">BSTOLATCC_MIC20725</name>
</gene>
<feature type="compositionally biased region" description="Polar residues" evidence="1">
    <location>
        <begin position="167"/>
        <end position="183"/>
    </location>
</feature>
<organism evidence="2 3">
    <name type="scientific">Blepharisma stoltei</name>
    <dbReference type="NCBI Taxonomy" id="1481888"/>
    <lineage>
        <taxon>Eukaryota</taxon>
        <taxon>Sar</taxon>
        <taxon>Alveolata</taxon>
        <taxon>Ciliophora</taxon>
        <taxon>Postciliodesmatophora</taxon>
        <taxon>Heterotrichea</taxon>
        <taxon>Heterotrichida</taxon>
        <taxon>Blepharismidae</taxon>
        <taxon>Blepharisma</taxon>
    </lineage>
</organism>
<feature type="region of interest" description="Disordered" evidence="1">
    <location>
        <begin position="265"/>
        <end position="285"/>
    </location>
</feature>
<keyword evidence="3" id="KW-1185">Reference proteome</keyword>
<evidence type="ECO:0000313" key="2">
    <source>
        <dbReference type="EMBL" id="CAG9318247.1"/>
    </source>
</evidence>
<evidence type="ECO:0000256" key="1">
    <source>
        <dbReference type="SAM" id="MobiDB-lite"/>
    </source>
</evidence>
<evidence type="ECO:0000313" key="3">
    <source>
        <dbReference type="Proteomes" id="UP001162131"/>
    </source>
</evidence>
<comment type="caution">
    <text evidence="2">The sequence shown here is derived from an EMBL/GenBank/DDBJ whole genome shotgun (WGS) entry which is preliminary data.</text>
</comment>
<reference evidence="2" key="1">
    <citation type="submission" date="2021-09" db="EMBL/GenBank/DDBJ databases">
        <authorList>
            <consortium name="AG Swart"/>
            <person name="Singh M."/>
            <person name="Singh A."/>
            <person name="Seah K."/>
            <person name="Emmerich C."/>
        </authorList>
    </citation>
    <scope>NUCLEOTIDE SEQUENCE</scope>
    <source>
        <strain evidence="2">ATCC30299</strain>
    </source>
</reference>